<evidence type="ECO:0000256" key="13">
    <source>
        <dbReference type="ARBA" id="ARBA00033698"/>
    </source>
</evidence>
<comment type="catalytic activity">
    <reaction evidence="15">
        <text>a beta-D-glucosyl-(1&lt;-&gt;1')-N-acylsphing-4-enine + cholesterol = cholesteryl 3-beta-D-glucoside + an N-acylsphing-4-enine</text>
        <dbReference type="Rhea" id="RHEA:58264"/>
        <dbReference type="ChEBI" id="CHEBI:16113"/>
        <dbReference type="ChEBI" id="CHEBI:17495"/>
        <dbReference type="ChEBI" id="CHEBI:22801"/>
        <dbReference type="ChEBI" id="CHEBI:52639"/>
    </reaction>
    <physiologicalReaction direction="left-to-right" evidence="15">
        <dbReference type="Rhea" id="RHEA:58265"/>
    </physiologicalReaction>
    <physiologicalReaction direction="right-to-left" evidence="15">
        <dbReference type="Rhea" id="RHEA:58266"/>
    </physiologicalReaction>
</comment>
<reference evidence="26" key="3">
    <citation type="submission" date="2025-09" db="UniProtKB">
        <authorList>
            <consortium name="Ensembl"/>
        </authorList>
    </citation>
    <scope>IDENTIFICATION</scope>
</reference>
<dbReference type="GO" id="GO:0048872">
    <property type="term" value="P:homeostasis of number of cells"/>
    <property type="evidence" value="ECO:0007669"/>
    <property type="project" value="Ensembl"/>
</dbReference>
<dbReference type="UniPathway" id="UPA00296"/>
<dbReference type="EC" id="3.2.1.45" evidence="24"/>
<evidence type="ECO:0000256" key="15">
    <source>
        <dbReference type="ARBA" id="ARBA00048055"/>
    </source>
</evidence>
<dbReference type="GO" id="GO:0031333">
    <property type="term" value="P:negative regulation of protein-containing complex assembly"/>
    <property type="evidence" value="ECO:0007669"/>
    <property type="project" value="Ensembl"/>
</dbReference>
<dbReference type="GO" id="GO:1905091">
    <property type="term" value="P:positive regulation of type 2 mitophagy"/>
    <property type="evidence" value="ECO:0007669"/>
    <property type="project" value="Ensembl"/>
</dbReference>
<dbReference type="GO" id="GO:0051402">
    <property type="term" value="P:neuron apoptotic process"/>
    <property type="evidence" value="ECO:0007669"/>
    <property type="project" value="Ensembl"/>
</dbReference>
<comment type="catalytic activity">
    <reaction evidence="21">
        <text>beta-D-glucosyl-N-octanoylsphing-4E-enine + cholesterol = N-octanoylsphing-4-enine + cholesteryl 3-beta-D-glucoside</text>
        <dbReference type="Rhea" id="RHEA:70303"/>
        <dbReference type="ChEBI" id="CHEBI:16113"/>
        <dbReference type="ChEBI" id="CHEBI:17495"/>
        <dbReference type="ChEBI" id="CHEBI:45815"/>
        <dbReference type="ChEBI" id="CHEBI:65222"/>
    </reaction>
    <physiologicalReaction direction="left-to-right" evidence="21">
        <dbReference type="Rhea" id="RHEA:70304"/>
    </physiologicalReaction>
    <physiologicalReaction direction="right-to-left" evidence="21">
        <dbReference type="Rhea" id="RHEA:70305"/>
    </physiologicalReaction>
</comment>
<comment type="catalytic activity">
    <reaction evidence="12">
        <text>cholesteryl 3-beta-D-glucoside + H2O = cholesterol + D-glucose</text>
        <dbReference type="Rhea" id="RHEA:11956"/>
        <dbReference type="ChEBI" id="CHEBI:4167"/>
        <dbReference type="ChEBI" id="CHEBI:15377"/>
        <dbReference type="ChEBI" id="CHEBI:16113"/>
        <dbReference type="ChEBI" id="CHEBI:17495"/>
    </reaction>
    <physiologicalReaction direction="left-to-right" evidence="12">
        <dbReference type="Rhea" id="RHEA:11957"/>
    </physiologicalReaction>
</comment>
<evidence type="ECO:0000313" key="26">
    <source>
        <dbReference type="Ensembl" id="ENSAMEP00000024504.1"/>
    </source>
</evidence>
<comment type="catalytic activity">
    <reaction evidence="16">
        <text>beta-D-glucosyl-(1&lt;-&gt;1)-N-octadecanoylsphing-4-enine + cholesterol = cholesteryl 3-beta-D-glucoside + N-octadecanoylsphing-4-enine</text>
        <dbReference type="Rhea" id="RHEA:70311"/>
        <dbReference type="ChEBI" id="CHEBI:16113"/>
        <dbReference type="ChEBI" id="CHEBI:17495"/>
        <dbReference type="ChEBI" id="CHEBI:72961"/>
        <dbReference type="ChEBI" id="CHEBI:84719"/>
    </reaction>
    <physiologicalReaction direction="left-to-right" evidence="16">
        <dbReference type="Rhea" id="RHEA:70312"/>
    </physiologicalReaction>
    <physiologicalReaction direction="right-to-left" evidence="16">
        <dbReference type="Rhea" id="RHEA:70313"/>
    </physiologicalReaction>
</comment>
<dbReference type="GO" id="GO:0009267">
    <property type="term" value="P:cellular response to starvation"/>
    <property type="evidence" value="ECO:0007669"/>
    <property type="project" value="Ensembl"/>
</dbReference>
<evidence type="ECO:0000256" key="12">
    <source>
        <dbReference type="ARBA" id="ARBA00033646"/>
    </source>
</evidence>
<dbReference type="GO" id="GO:0033077">
    <property type="term" value="P:T cell differentiation in thymus"/>
    <property type="evidence" value="ECO:0007669"/>
    <property type="project" value="Ensembl"/>
</dbReference>
<evidence type="ECO:0000256" key="19">
    <source>
        <dbReference type="ARBA" id="ARBA00048817"/>
    </source>
</evidence>
<dbReference type="GO" id="GO:0050295">
    <property type="term" value="F:steryl-beta-glucosidase activity"/>
    <property type="evidence" value="ECO:0007669"/>
    <property type="project" value="Ensembl"/>
</dbReference>
<evidence type="ECO:0000256" key="22">
    <source>
        <dbReference type="ARBA" id="ARBA00049516"/>
    </source>
</evidence>
<comment type="pathway">
    <text evidence="4">Sphingolipid metabolism.</text>
</comment>
<keyword evidence="27" id="KW-1185">Reference proteome</keyword>
<evidence type="ECO:0000256" key="23">
    <source>
        <dbReference type="ARBA" id="ARBA00065087"/>
    </source>
</evidence>
<evidence type="ECO:0000256" key="4">
    <source>
        <dbReference type="ARBA" id="ARBA00004991"/>
    </source>
</evidence>
<dbReference type="Gene3D" id="3.20.20.80">
    <property type="entry name" value="Glycosidases"/>
    <property type="match status" value="1"/>
</dbReference>
<dbReference type="GO" id="GO:0021859">
    <property type="term" value="P:pyramidal neuron differentiation"/>
    <property type="evidence" value="ECO:0007669"/>
    <property type="project" value="Ensembl"/>
</dbReference>
<dbReference type="GO" id="GO:0048469">
    <property type="term" value="P:cell maturation"/>
    <property type="evidence" value="ECO:0007669"/>
    <property type="project" value="Ensembl"/>
</dbReference>
<comment type="catalytic activity">
    <reaction evidence="1">
        <text>a beta-D-glucosyl-(1&lt;-&gt;1')-N-acylsphing-4-enine + H2O = an N-acylsphing-4-enine + D-glucose</text>
        <dbReference type="Rhea" id="RHEA:13269"/>
        <dbReference type="ChEBI" id="CHEBI:4167"/>
        <dbReference type="ChEBI" id="CHEBI:15377"/>
        <dbReference type="ChEBI" id="CHEBI:22801"/>
        <dbReference type="ChEBI" id="CHEBI:52639"/>
        <dbReference type="EC" id="3.2.1.45"/>
    </reaction>
    <physiologicalReaction direction="left-to-right" evidence="1">
        <dbReference type="Rhea" id="RHEA:13270"/>
    </physiologicalReaction>
</comment>
<evidence type="ECO:0000256" key="20">
    <source>
        <dbReference type="ARBA" id="ARBA00048880"/>
    </source>
</evidence>
<dbReference type="PRINTS" id="PR00843">
    <property type="entry name" value="GLHYDRLASE30"/>
</dbReference>
<dbReference type="GO" id="GO:0048854">
    <property type="term" value="P:brain morphogenesis"/>
    <property type="evidence" value="ECO:0007669"/>
    <property type="project" value="Ensembl"/>
</dbReference>
<comment type="pathway">
    <text evidence="3">Steroid metabolism; cholesterol metabolism.</text>
</comment>
<evidence type="ECO:0000256" key="18">
    <source>
        <dbReference type="ARBA" id="ARBA00048698"/>
    </source>
</evidence>
<evidence type="ECO:0000256" key="6">
    <source>
        <dbReference type="ARBA" id="ARBA00005382"/>
    </source>
</evidence>
<name>A0A7N5JF26_AILME</name>
<feature type="domain" description="Glycosyl hydrolase family 30 TIM-barrel" evidence="25">
    <location>
        <begin position="117"/>
        <end position="408"/>
    </location>
</feature>
<dbReference type="GO" id="GO:0007005">
    <property type="term" value="P:mitochondrion organization"/>
    <property type="evidence" value="ECO:0007669"/>
    <property type="project" value="Ensembl"/>
</dbReference>
<dbReference type="PANTHER" id="PTHR11069:SF23">
    <property type="entry name" value="LYSOSOMAL ACID GLUCOSYLCERAMIDASE"/>
    <property type="match status" value="1"/>
</dbReference>
<dbReference type="GO" id="GO:0032715">
    <property type="term" value="P:negative regulation of interleukin-6 production"/>
    <property type="evidence" value="ECO:0007669"/>
    <property type="project" value="Ensembl"/>
</dbReference>
<evidence type="ECO:0000256" key="24">
    <source>
        <dbReference type="RuleBase" id="RU361188"/>
    </source>
</evidence>
<evidence type="ECO:0000256" key="17">
    <source>
        <dbReference type="ARBA" id="ARBA00048182"/>
    </source>
</evidence>
<dbReference type="GO" id="GO:0071425">
    <property type="term" value="P:hematopoietic stem cell proliferation"/>
    <property type="evidence" value="ECO:0007669"/>
    <property type="project" value="Ensembl"/>
</dbReference>
<dbReference type="Pfam" id="PF02055">
    <property type="entry name" value="Glyco_hydro_30"/>
    <property type="match status" value="1"/>
</dbReference>
<dbReference type="GO" id="GO:0005802">
    <property type="term" value="C:trans-Golgi network"/>
    <property type="evidence" value="ECO:0007669"/>
    <property type="project" value="Ensembl"/>
</dbReference>
<evidence type="ECO:0000259" key="25">
    <source>
        <dbReference type="Pfam" id="PF02055"/>
    </source>
</evidence>
<keyword evidence="9 24" id="KW-0746">Sphingolipid metabolism</keyword>
<dbReference type="GO" id="GO:0006955">
    <property type="term" value="P:immune response"/>
    <property type="evidence" value="ECO:0007669"/>
    <property type="project" value="Ensembl"/>
</dbReference>
<dbReference type="InterPro" id="IPR017853">
    <property type="entry name" value="GH"/>
</dbReference>
<comment type="catalytic activity">
    <reaction evidence="17">
        <text>a beta-D-galactosyl-(1&lt;-&gt;1')-N-acylsphing-4-enine + cholesterol = cholesteryl 3-beta-D-galactoside + an N-acylsphing-4-enine</text>
        <dbReference type="Rhea" id="RHEA:70235"/>
        <dbReference type="ChEBI" id="CHEBI:16113"/>
        <dbReference type="ChEBI" id="CHEBI:18390"/>
        <dbReference type="ChEBI" id="CHEBI:52639"/>
        <dbReference type="ChEBI" id="CHEBI:189066"/>
    </reaction>
    <physiologicalReaction direction="left-to-right" evidence="17">
        <dbReference type="Rhea" id="RHEA:70236"/>
    </physiologicalReaction>
    <physiologicalReaction direction="right-to-left" evidence="17">
        <dbReference type="Rhea" id="RHEA:70237"/>
    </physiologicalReaction>
</comment>
<dbReference type="GO" id="GO:0043524">
    <property type="term" value="P:negative regulation of neuron apoptotic process"/>
    <property type="evidence" value="ECO:0007669"/>
    <property type="project" value="Ensembl"/>
</dbReference>
<dbReference type="GO" id="GO:0005615">
    <property type="term" value="C:extracellular space"/>
    <property type="evidence" value="ECO:0007669"/>
    <property type="project" value="Ensembl"/>
</dbReference>
<dbReference type="GO" id="GO:0021694">
    <property type="term" value="P:cerebellar Purkinje cell layer formation"/>
    <property type="evidence" value="ECO:0007669"/>
    <property type="project" value="Ensembl"/>
</dbReference>
<dbReference type="GO" id="GO:0005124">
    <property type="term" value="F:scavenger receptor binding"/>
    <property type="evidence" value="ECO:0007669"/>
    <property type="project" value="Ensembl"/>
</dbReference>
<dbReference type="GO" id="GO:0032436">
    <property type="term" value="P:positive regulation of proteasomal ubiquitin-dependent protein catabolic process"/>
    <property type="evidence" value="ECO:0007669"/>
    <property type="project" value="Ensembl"/>
</dbReference>
<comment type="subunit">
    <text evidence="23">Interacts with saposin-C. Interacts with SCARB2. Interacts with TCP1. Interacts with GRN; this interaction prevents aggregation of GBA1-SCARB2 complex via interaction with HSPA1A upon stress.</text>
</comment>
<dbReference type="GO" id="GO:0032006">
    <property type="term" value="P:regulation of TOR signaling"/>
    <property type="evidence" value="ECO:0007669"/>
    <property type="project" value="Ensembl"/>
</dbReference>
<evidence type="ECO:0000256" key="9">
    <source>
        <dbReference type="ARBA" id="ARBA00022919"/>
    </source>
</evidence>
<evidence type="ECO:0000256" key="7">
    <source>
        <dbReference type="ARBA" id="ARBA00022729"/>
    </source>
</evidence>
<dbReference type="GO" id="GO:0004348">
    <property type="term" value="F:glucosylceramidase activity"/>
    <property type="evidence" value="ECO:0007669"/>
    <property type="project" value="UniProtKB-EC"/>
</dbReference>
<dbReference type="GO" id="GO:0007040">
    <property type="term" value="P:lysosome organization"/>
    <property type="evidence" value="ECO:0007669"/>
    <property type="project" value="Ensembl"/>
</dbReference>
<dbReference type="Proteomes" id="UP000008912">
    <property type="component" value="Unassembled WGS sequence"/>
</dbReference>
<dbReference type="SUPFAM" id="SSF51011">
    <property type="entry name" value="Glycosyl hydrolase domain"/>
    <property type="match status" value="1"/>
</dbReference>
<evidence type="ECO:0000256" key="3">
    <source>
        <dbReference type="ARBA" id="ARBA00004731"/>
    </source>
</evidence>
<evidence type="ECO:0000256" key="8">
    <source>
        <dbReference type="ARBA" id="ARBA00022801"/>
    </source>
</evidence>
<dbReference type="GO" id="GO:0050728">
    <property type="term" value="P:negative regulation of inflammatory response"/>
    <property type="evidence" value="ECO:0007669"/>
    <property type="project" value="Ensembl"/>
</dbReference>
<comment type="subcellular location">
    <subcellularLocation>
        <location evidence="2">Lysosome membrane</location>
        <topology evidence="2">Peripheral membrane protein</topology>
        <orientation evidence="2">Lumenal side</orientation>
    </subcellularLocation>
</comment>
<dbReference type="Ensembl" id="ENSAMET00000027721.1">
    <property type="protein sequence ID" value="ENSAMEP00000024504.1"/>
    <property type="gene ID" value="ENSAMEG00000000077.2"/>
</dbReference>
<keyword evidence="10 24" id="KW-0443">Lipid metabolism</keyword>
<dbReference type="GeneTree" id="ENSGT00390000009464"/>
<dbReference type="PANTHER" id="PTHR11069">
    <property type="entry name" value="GLUCOSYLCERAMIDASE"/>
    <property type="match status" value="1"/>
</dbReference>
<evidence type="ECO:0000256" key="10">
    <source>
        <dbReference type="ARBA" id="ARBA00023098"/>
    </source>
</evidence>
<evidence type="ECO:0000256" key="5">
    <source>
        <dbReference type="ARBA" id="ARBA00005189"/>
    </source>
</evidence>
<comment type="catalytic activity">
    <reaction evidence="13">
        <text>a beta-D-galactosyl-(1&lt;-&gt;1')-N-acylsphing-4-enine + H2O = an N-acylsphing-4-enine + D-galactose</text>
        <dbReference type="Rhea" id="RHEA:14297"/>
        <dbReference type="ChEBI" id="CHEBI:4139"/>
        <dbReference type="ChEBI" id="CHEBI:15377"/>
        <dbReference type="ChEBI" id="CHEBI:18390"/>
        <dbReference type="ChEBI" id="CHEBI:52639"/>
        <dbReference type="EC" id="3.2.1.46"/>
    </reaction>
    <physiologicalReaction direction="left-to-right" evidence="13">
        <dbReference type="Rhea" id="RHEA:14298"/>
    </physiologicalReaction>
</comment>
<dbReference type="GO" id="GO:0050905">
    <property type="term" value="P:neuromuscular process"/>
    <property type="evidence" value="ECO:0007669"/>
    <property type="project" value="Ensembl"/>
</dbReference>
<dbReference type="GO" id="GO:0006680">
    <property type="term" value="P:glucosylceramide catabolic process"/>
    <property type="evidence" value="ECO:0007669"/>
    <property type="project" value="Ensembl"/>
</dbReference>
<comment type="catalytic activity">
    <reaction evidence="19">
        <text>a beta-D-xylosyl-(1&lt;-&gt;1')-N-acylsphing-4-enine + cholesterol = cholesteryl 3-beta-D-xyloside + an N-acylsphing-4-enine</text>
        <dbReference type="Rhea" id="RHEA:70239"/>
        <dbReference type="ChEBI" id="CHEBI:16113"/>
        <dbReference type="ChEBI" id="CHEBI:52639"/>
        <dbReference type="ChEBI" id="CHEBI:189067"/>
        <dbReference type="ChEBI" id="CHEBI:189068"/>
    </reaction>
    <physiologicalReaction direction="left-to-right" evidence="19">
        <dbReference type="Rhea" id="RHEA:70240"/>
    </physiologicalReaction>
</comment>
<dbReference type="GO" id="GO:0043202">
    <property type="term" value="C:lysosomal lumen"/>
    <property type="evidence" value="ECO:0007669"/>
    <property type="project" value="Ensembl"/>
</dbReference>
<dbReference type="GO" id="GO:0014004">
    <property type="term" value="P:microglia differentiation"/>
    <property type="evidence" value="ECO:0007669"/>
    <property type="project" value="Ensembl"/>
</dbReference>
<dbReference type="SUPFAM" id="SSF51445">
    <property type="entry name" value="(Trans)glycosidases"/>
    <property type="match status" value="1"/>
</dbReference>
<dbReference type="GO" id="GO:0043409">
    <property type="term" value="P:negative regulation of MAPK cascade"/>
    <property type="evidence" value="ECO:0007669"/>
    <property type="project" value="Ensembl"/>
</dbReference>
<dbReference type="GO" id="GO:0046527">
    <property type="term" value="F:glucosyltransferase activity"/>
    <property type="evidence" value="ECO:0007669"/>
    <property type="project" value="Ensembl"/>
</dbReference>
<dbReference type="GO" id="GO:0043161">
    <property type="term" value="P:proteasome-mediated ubiquitin-dependent protein catabolic process"/>
    <property type="evidence" value="ECO:0007669"/>
    <property type="project" value="Ensembl"/>
</dbReference>
<evidence type="ECO:0000256" key="14">
    <source>
        <dbReference type="ARBA" id="ARBA00033703"/>
    </source>
</evidence>
<dbReference type="GO" id="GO:1904457">
    <property type="term" value="P:positive regulation of neuronal action potential"/>
    <property type="evidence" value="ECO:0007669"/>
    <property type="project" value="Ensembl"/>
</dbReference>
<dbReference type="InParanoid" id="A0A7N5JF26"/>
<comment type="catalytic activity">
    <reaction evidence="11">
        <text>beta-D-xylosyl-(1&lt;-&gt;1')-N-(9Z-octadecenoyl)-sphing-4-enine + cholesterol = cholesteryl 3-beta-D-xyloside + N-(9Z-octadecenoyl)-sphing-4-enine</text>
        <dbReference type="Rhea" id="RHEA:70251"/>
        <dbReference type="ChEBI" id="CHEBI:16113"/>
        <dbReference type="ChEBI" id="CHEBI:77996"/>
        <dbReference type="ChEBI" id="CHEBI:189067"/>
        <dbReference type="ChEBI" id="CHEBI:189081"/>
    </reaction>
    <physiologicalReaction direction="left-to-right" evidence="11">
        <dbReference type="Rhea" id="RHEA:70252"/>
    </physiologicalReaction>
</comment>
<sequence length="547" mass="60436">MEFSSPPREACPRLLGRVGTMAASLTGLLLLQAVSWASGARPCSPRSFGYSSVVCMCNATYCDSLDPLTPPAPGTFSRYESTRSGRRMELSLGTIQANRTGTGLLLTLQPDQKFQKVKGFGGAMTDAAALNILALSPPARNLLLKSYFSEEGIEYNIIRVPMASCDFSVRTYTYDDSPGDFQLRNFSLPEEDVALKIPLIHQALELARRPVSLFASPWTSPTWLKTNGAVNGKGSLKGQPGDLYHQTWARYFVKFLDAYAEHRLRFWAVTAENEPSAGLLSGYPFQCLGFTPEHQRDFIARDLGPALANSTHHDIRLLILDDQRLLLPHWARVVLADPEAAKYVHGIAVHWYLDFLAPAKATLGETHRLFPNTMLFASEACVGSKFWEQSVRLGSWDRGVQYSHSIITVSRQPPQHTPTDPLCLTEGRPLLPPSPADLLFGTKFGILCLLSRRARPISLFLMPGSRAVTSASISQLLFRCLRPHHPALPSAKGAEHPSWARGTRRRSSSRTLNDIVWGPCVVPLSLPCSLHRTFSTTWPAGRTGTWP</sequence>
<dbReference type="GO" id="GO:0061744">
    <property type="term" value="P:motor behavior"/>
    <property type="evidence" value="ECO:0007669"/>
    <property type="project" value="Ensembl"/>
</dbReference>
<dbReference type="GO" id="GO:0023021">
    <property type="term" value="P:termination of signal transduction"/>
    <property type="evidence" value="ECO:0007669"/>
    <property type="project" value="Ensembl"/>
</dbReference>
<keyword evidence="7" id="KW-0732">Signal</keyword>
<dbReference type="GO" id="GO:1905146">
    <property type="term" value="P:lysosomal protein catabolic process"/>
    <property type="evidence" value="ECO:0007669"/>
    <property type="project" value="Ensembl"/>
</dbReference>
<dbReference type="GO" id="GO:0051248">
    <property type="term" value="P:negative regulation of protein metabolic process"/>
    <property type="evidence" value="ECO:0007669"/>
    <property type="project" value="Ensembl"/>
</dbReference>
<evidence type="ECO:0000256" key="11">
    <source>
        <dbReference type="ARBA" id="ARBA00033633"/>
    </source>
</evidence>
<dbReference type="GO" id="GO:0071356">
    <property type="term" value="P:cellular response to tumor necrosis factor"/>
    <property type="evidence" value="ECO:0007669"/>
    <property type="project" value="Ensembl"/>
</dbReference>
<reference evidence="26 27" key="1">
    <citation type="journal article" date="2010" name="Nature">
        <title>The sequence and de novo assembly of the giant panda genome.</title>
        <authorList>
            <person name="Li R."/>
            <person name="Fan W."/>
            <person name="Tian G."/>
            <person name="Zhu H."/>
            <person name="He L."/>
            <person name="Cai J."/>
            <person name="Huang Q."/>
            <person name="Cai Q."/>
            <person name="Li B."/>
            <person name="Bai Y."/>
            <person name="Zhang Z."/>
            <person name="Zhang Y."/>
            <person name="Wang W."/>
            <person name="Li J."/>
            <person name="Wei F."/>
            <person name="Li H."/>
            <person name="Jian M."/>
            <person name="Li J."/>
            <person name="Zhang Z."/>
            <person name="Nielsen R."/>
            <person name="Li D."/>
            <person name="Gu W."/>
            <person name="Yang Z."/>
            <person name="Xuan Z."/>
            <person name="Ryder O.A."/>
            <person name="Leung F.C."/>
            <person name="Zhou Y."/>
            <person name="Cao J."/>
            <person name="Sun X."/>
            <person name="Fu Y."/>
            <person name="Fang X."/>
            <person name="Guo X."/>
            <person name="Wang B."/>
            <person name="Hou R."/>
            <person name="Shen F."/>
            <person name="Mu B."/>
            <person name="Ni P."/>
            <person name="Lin R."/>
            <person name="Qian W."/>
            <person name="Wang G."/>
            <person name="Yu C."/>
            <person name="Nie W."/>
            <person name="Wang J."/>
            <person name="Wu Z."/>
            <person name="Liang H."/>
            <person name="Min J."/>
            <person name="Wu Q."/>
            <person name="Cheng S."/>
            <person name="Ruan J."/>
            <person name="Wang M."/>
            <person name="Shi Z."/>
            <person name="Wen M."/>
            <person name="Liu B."/>
            <person name="Ren X."/>
            <person name="Zheng H."/>
            <person name="Dong D."/>
            <person name="Cook K."/>
            <person name="Shan G."/>
            <person name="Zhang H."/>
            <person name="Kosiol C."/>
            <person name="Xie X."/>
            <person name="Lu Z."/>
            <person name="Zheng H."/>
            <person name="Li Y."/>
            <person name="Steiner C.C."/>
            <person name="Lam T.T."/>
            <person name="Lin S."/>
            <person name="Zhang Q."/>
            <person name="Li G."/>
            <person name="Tian J."/>
            <person name="Gong T."/>
            <person name="Liu H."/>
            <person name="Zhang D."/>
            <person name="Fang L."/>
            <person name="Ye C."/>
            <person name="Zhang J."/>
            <person name="Hu W."/>
            <person name="Xu A."/>
            <person name="Ren Y."/>
            <person name="Zhang G."/>
            <person name="Bruford M.W."/>
            <person name="Li Q."/>
            <person name="Ma L."/>
            <person name="Guo Y."/>
            <person name="An N."/>
            <person name="Hu Y."/>
            <person name="Zheng Y."/>
            <person name="Shi Y."/>
            <person name="Li Z."/>
            <person name="Liu Q."/>
            <person name="Chen Y."/>
            <person name="Zhao J."/>
            <person name="Qu N."/>
            <person name="Zhao S."/>
            <person name="Tian F."/>
            <person name="Wang X."/>
            <person name="Wang H."/>
            <person name="Xu L."/>
            <person name="Liu X."/>
            <person name="Vinar T."/>
            <person name="Wang Y."/>
            <person name="Lam T.W."/>
            <person name="Yiu S.M."/>
            <person name="Liu S."/>
            <person name="Zhang H."/>
            <person name="Li D."/>
            <person name="Huang Y."/>
            <person name="Wang X."/>
            <person name="Yang G."/>
            <person name="Jiang Z."/>
            <person name="Wang J."/>
            <person name="Qin N."/>
            <person name="Li L."/>
            <person name="Li J."/>
            <person name="Bolund L."/>
            <person name="Kristiansen K."/>
            <person name="Wong G.K."/>
            <person name="Olson M."/>
            <person name="Zhang X."/>
            <person name="Li S."/>
            <person name="Yang H."/>
            <person name="Wang J."/>
            <person name="Wang J."/>
        </authorList>
    </citation>
    <scope>NUCLEOTIDE SEQUENCE [LARGE SCALE GENOMIC DNA]</scope>
</reference>
<dbReference type="InterPro" id="IPR001139">
    <property type="entry name" value="Glyco_hydro_30"/>
</dbReference>
<comment type="catalytic activity">
    <reaction evidence="22">
        <text>beta-D-glucosyl-N-(9Z-octadecenoyl)-sphing-4E-enine + cholesterol = N-(9Z-octadecenoyl)-sphing-4-enine + cholesteryl 3-beta-D-glucoside</text>
        <dbReference type="Rhea" id="RHEA:58324"/>
        <dbReference type="ChEBI" id="CHEBI:16113"/>
        <dbReference type="ChEBI" id="CHEBI:17495"/>
        <dbReference type="ChEBI" id="CHEBI:77996"/>
        <dbReference type="ChEBI" id="CHEBI:139140"/>
    </reaction>
    <physiologicalReaction direction="left-to-right" evidence="22">
        <dbReference type="Rhea" id="RHEA:58325"/>
    </physiologicalReaction>
    <physiologicalReaction direction="right-to-left" evidence="22">
        <dbReference type="Rhea" id="RHEA:58326"/>
    </physiologicalReaction>
</comment>
<proteinExistence type="inferred from homology"/>
<dbReference type="GO" id="GO:0004336">
    <property type="term" value="F:galactosylceramidase activity"/>
    <property type="evidence" value="ECO:0007669"/>
    <property type="project" value="UniProtKB-EC"/>
</dbReference>
<dbReference type="GO" id="GO:0046513">
    <property type="term" value="P:ceramide biosynthetic process"/>
    <property type="evidence" value="ECO:0007669"/>
    <property type="project" value="Ensembl"/>
</dbReference>
<dbReference type="GO" id="GO:0005783">
    <property type="term" value="C:endoplasmic reticulum"/>
    <property type="evidence" value="ECO:0007669"/>
    <property type="project" value="Ensembl"/>
</dbReference>
<dbReference type="GO" id="GO:0000423">
    <property type="term" value="P:mitophagy"/>
    <property type="evidence" value="ECO:0007669"/>
    <property type="project" value="Ensembl"/>
</dbReference>
<dbReference type="GO" id="GO:0048538">
    <property type="term" value="P:thymus development"/>
    <property type="evidence" value="ECO:0007669"/>
    <property type="project" value="Ensembl"/>
</dbReference>
<dbReference type="GO" id="GO:0019882">
    <property type="term" value="P:antigen processing and presentation"/>
    <property type="evidence" value="ECO:0007669"/>
    <property type="project" value="Ensembl"/>
</dbReference>
<dbReference type="GO" id="GO:0008203">
    <property type="term" value="P:cholesterol metabolic process"/>
    <property type="evidence" value="ECO:0007669"/>
    <property type="project" value="UniProtKB-UniPathway"/>
</dbReference>
<dbReference type="GO" id="GO:0061518">
    <property type="term" value="P:microglial cell proliferation"/>
    <property type="evidence" value="ECO:0007669"/>
    <property type="project" value="Ensembl"/>
</dbReference>
<dbReference type="GO" id="GO:0046512">
    <property type="term" value="P:sphingosine biosynthetic process"/>
    <property type="evidence" value="ECO:0007669"/>
    <property type="project" value="Ensembl"/>
</dbReference>
<evidence type="ECO:0000256" key="21">
    <source>
        <dbReference type="ARBA" id="ARBA00049379"/>
    </source>
</evidence>
<comment type="catalytic activity">
    <reaction evidence="14">
        <text>1-(beta-D-galactosyl)-N-dodecanoylsphing-4-enine + cholesterol = cholesteryl 3-beta-D-galactoside + N-dodecanoylsphing-4-enine</text>
        <dbReference type="Rhea" id="RHEA:70255"/>
        <dbReference type="ChEBI" id="CHEBI:16113"/>
        <dbReference type="ChEBI" id="CHEBI:72956"/>
        <dbReference type="ChEBI" id="CHEBI:73432"/>
        <dbReference type="ChEBI" id="CHEBI:189066"/>
    </reaction>
    <physiologicalReaction direction="left-to-right" evidence="14">
        <dbReference type="Rhea" id="RHEA:70256"/>
    </physiologicalReaction>
    <physiologicalReaction direction="right-to-left" evidence="14">
        <dbReference type="Rhea" id="RHEA:70257"/>
    </physiologicalReaction>
</comment>
<dbReference type="GO" id="GO:1905037">
    <property type="term" value="P:autophagosome organization"/>
    <property type="evidence" value="ECO:0007669"/>
    <property type="project" value="Ensembl"/>
</dbReference>
<organism evidence="26 27">
    <name type="scientific">Ailuropoda melanoleuca</name>
    <name type="common">Giant panda</name>
    <dbReference type="NCBI Taxonomy" id="9646"/>
    <lineage>
        <taxon>Eukaryota</taxon>
        <taxon>Metazoa</taxon>
        <taxon>Chordata</taxon>
        <taxon>Craniata</taxon>
        <taxon>Vertebrata</taxon>
        <taxon>Euteleostomi</taxon>
        <taxon>Mammalia</taxon>
        <taxon>Eutheria</taxon>
        <taxon>Laurasiatheria</taxon>
        <taxon>Carnivora</taxon>
        <taxon>Caniformia</taxon>
        <taxon>Ursidae</taxon>
        <taxon>Ailuropoda</taxon>
    </lineage>
</organism>
<protein>
    <recommendedName>
        <fullName evidence="24">Glucosylceramidase</fullName>
        <ecNumber evidence="24">3.2.1.45</ecNumber>
    </recommendedName>
</protein>
<accession>A0A7N5JF26</accession>
<dbReference type="GO" id="GO:0022904">
    <property type="term" value="P:respiratory electron transport chain"/>
    <property type="evidence" value="ECO:0007669"/>
    <property type="project" value="Ensembl"/>
</dbReference>
<evidence type="ECO:0000256" key="1">
    <source>
        <dbReference type="ARBA" id="ARBA00001013"/>
    </source>
</evidence>
<dbReference type="GO" id="GO:0072676">
    <property type="term" value="P:lymphocyte migration"/>
    <property type="evidence" value="ECO:0007669"/>
    <property type="project" value="Ensembl"/>
</dbReference>
<gene>
    <name evidence="26" type="primary">GBA1</name>
</gene>
<evidence type="ECO:0000313" key="27">
    <source>
        <dbReference type="Proteomes" id="UP000008912"/>
    </source>
</evidence>
<keyword evidence="8 24" id="KW-0378">Hydrolase</keyword>
<keyword evidence="24" id="KW-0326">Glycosidase</keyword>
<comment type="similarity">
    <text evidence="6 24">Belongs to the glycosyl hydrolase 30 family.</text>
</comment>
<dbReference type="AlphaFoldDB" id="A0A7N5JF26"/>
<dbReference type="GO" id="GO:0008340">
    <property type="term" value="P:determination of adult lifespan"/>
    <property type="evidence" value="ECO:0007669"/>
    <property type="project" value="Ensembl"/>
</dbReference>
<evidence type="ECO:0000256" key="16">
    <source>
        <dbReference type="ARBA" id="ARBA00048111"/>
    </source>
</evidence>
<dbReference type="GO" id="GO:0019915">
    <property type="term" value="P:lipid storage"/>
    <property type="evidence" value="ECO:0007669"/>
    <property type="project" value="Ensembl"/>
</dbReference>
<dbReference type="FunFam" id="3.20.20.80:FF:000030">
    <property type="entry name" value="Lysosomal acid glucosylceramidase"/>
    <property type="match status" value="1"/>
</dbReference>
<evidence type="ECO:0000256" key="2">
    <source>
        <dbReference type="ARBA" id="ARBA00004207"/>
    </source>
</evidence>
<comment type="catalytic activity">
    <reaction evidence="18">
        <text>beta-D-glucosyl-N-dodecanoylsphing-4-enine + cholesterol = N-dodecanoylsphing-4-enine + cholesteryl 3-beta-D-glucoside</text>
        <dbReference type="Rhea" id="RHEA:70307"/>
        <dbReference type="ChEBI" id="CHEBI:16113"/>
        <dbReference type="ChEBI" id="CHEBI:17495"/>
        <dbReference type="ChEBI" id="CHEBI:72956"/>
        <dbReference type="ChEBI" id="CHEBI:76297"/>
    </reaction>
    <physiologicalReaction direction="left-to-right" evidence="18">
        <dbReference type="Rhea" id="RHEA:70308"/>
    </physiologicalReaction>
    <physiologicalReaction direction="right-to-left" evidence="18">
        <dbReference type="Rhea" id="RHEA:70309"/>
    </physiologicalReaction>
</comment>
<dbReference type="GO" id="GO:0005765">
    <property type="term" value="C:lysosomal membrane"/>
    <property type="evidence" value="ECO:0007669"/>
    <property type="project" value="UniProtKB-SubCell"/>
</dbReference>
<comment type="catalytic activity">
    <reaction evidence="20">
        <text>beta-D-glucosyl-(1&lt;-&gt;1')-N-(15Z-tetracosenoyl)-sphing-4-enine + cholesterol = N-(15Z-tetracosenoyl)-sphing-4-enine + cholesteryl 3-beta-D-glucoside</text>
        <dbReference type="Rhea" id="RHEA:70315"/>
        <dbReference type="ChEBI" id="CHEBI:16113"/>
        <dbReference type="ChEBI" id="CHEBI:17495"/>
        <dbReference type="ChEBI" id="CHEBI:74450"/>
        <dbReference type="ChEBI" id="CHEBI:76302"/>
    </reaction>
    <physiologicalReaction direction="left-to-right" evidence="20">
        <dbReference type="Rhea" id="RHEA:70316"/>
    </physiologicalReaction>
    <physiologicalReaction direction="right-to-left" evidence="20">
        <dbReference type="Rhea" id="RHEA:70317"/>
    </physiologicalReaction>
</comment>
<reference evidence="26" key="2">
    <citation type="submission" date="2025-08" db="UniProtKB">
        <authorList>
            <consortium name="Ensembl"/>
        </authorList>
    </citation>
    <scope>IDENTIFICATION</scope>
</reference>
<comment type="pathway">
    <text evidence="5">Lipid metabolism.</text>
</comment>
<dbReference type="InterPro" id="IPR033453">
    <property type="entry name" value="Glyco_hydro_30_TIM-barrel"/>
</dbReference>